<proteinExistence type="predicted"/>
<accession>A0A7R8Z0D7</accession>
<keyword evidence="2" id="KW-1185">Reference proteome</keyword>
<reference evidence="1 2" key="1">
    <citation type="submission" date="2020-11" db="EMBL/GenBank/DDBJ databases">
        <authorList>
            <person name="Wallbank WR R."/>
            <person name="Pardo Diaz C."/>
            <person name="Kozak K."/>
            <person name="Martin S."/>
            <person name="Jiggins C."/>
            <person name="Moest M."/>
            <person name="Warren A I."/>
            <person name="Generalovic N T."/>
            <person name="Byers J.R.P. K."/>
            <person name="Montejo-Kovacevich G."/>
            <person name="Yen C E."/>
        </authorList>
    </citation>
    <scope>NUCLEOTIDE SEQUENCE [LARGE SCALE GENOMIC DNA]</scope>
</reference>
<dbReference type="Proteomes" id="UP000594454">
    <property type="component" value="Chromosome 6"/>
</dbReference>
<name>A0A7R8Z0D7_HERIL</name>
<dbReference type="EMBL" id="LR899014">
    <property type="protein sequence ID" value="CAD7092284.1"/>
    <property type="molecule type" value="Genomic_DNA"/>
</dbReference>
<sequence>MYLQELYRFSILLASSWMVSGNPRAGAPEDKPKQQFYSCIKIQALDRLSVIFFKWPPQEPGTHRTGNSKLPFSLANWNTFEQLTLSETQKKRRTT</sequence>
<gene>
    <name evidence="1" type="ORF">HERILL_LOCUS14659</name>
</gene>
<protein>
    <submittedName>
        <fullName evidence="1">Uncharacterized protein</fullName>
    </submittedName>
</protein>
<dbReference type="AlphaFoldDB" id="A0A7R8Z0D7"/>
<organism evidence="1 2">
    <name type="scientific">Hermetia illucens</name>
    <name type="common">Black soldier fly</name>
    <dbReference type="NCBI Taxonomy" id="343691"/>
    <lineage>
        <taxon>Eukaryota</taxon>
        <taxon>Metazoa</taxon>
        <taxon>Ecdysozoa</taxon>
        <taxon>Arthropoda</taxon>
        <taxon>Hexapoda</taxon>
        <taxon>Insecta</taxon>
        <taxon>Pterygota</taxon>
        <taxon>Neoptera</taxon>
        <taxon>Endopterygota</taxon>
        <taxon>Diptera</taxon>
        <taxon>Brachycera</taxon>
        <taxon>Stratiomyomorpha</taxon>
        <taxon>Stratiomyidae</taxon>
        <taxon>Hermetiinae</taxon>
        <taxon>Hermetia</taxon>
    </lineage>
</organism>
<dbReference type="InParanoid" id="A0A7R8Z0D7"/>
<evidence type="ECO:0000313" key="2">
    <source>
        <dbReference type="Proteomes" id="UP000594454"/>
    </source>
</evidence>
<evidence type="ECO:0000313" key="1">
    <source>
        <dbReference type="EMBL" id="CAD7092284.1"/>
    </source>
</evidence>